<dbReference type="GO" id="GO:0003677">
    <property type="term" value="F:DNA binding"/>
    <property type="evidence" value="ECO:0007669"/>
    <property type="project" value="InterPro"/>
</dbReference>
<dbReference type="Proteomes" id="UP000266720">
    <property type="component" value="Chromosome"/>
</dbReference>
<gene>
    <name evidence="2" type="ORF">TCARB_1081</name>
</gene>
<organism evidence="2 3">
    <name type="scientific">Thermofilum adornatum 1505</name>
    <dbReference type="NCBI Taxonomy" id="697581"/>
    <lineage>
        <taxon>Archaea</taxon>
        <taxon>Thermoproteota</taxon>
        <taxon>Thermoprotei</taxon>
        <taxon>Thermofilales</taxon>
        <taxon>Thermofilaceae</taxon>
        <taxon>Thermofilum</taxon>
    </lineage>
</organism>
<dbReference type="GeneID" id="16572659"/>
<dbReference type="SMART" id="SM00966">
    <property type="entry name" value="SpoVT_AbrB"/>
    <property type="match status" value="1"/>
</dbReference>
<sequence length="80" mass="9011">MMSGRIIRVSKKGVIVIPVEVREVLGIKEGDLLTLELIDDTMVIKPLRPLRVKLGGKAQEIVREAKREELELEEGLRSGY</sequence>
<proteinExistence type="predicted"/>
<feature type="domain" description="SpoVT-AbrB" evidence="1">
    <location>
        <begin position="4"/>
        <end position="49"/>
    </location>
</feature>
<dbReference type="KEGG" id="tcb:TCARB_1081"/>
<dbReference type="SUPFAM" id="SSF89447">
    <property type="entry name" value="AbrB/MazE/MraZ-like"/>
    <property type="match status" value="1"/>
</dbReference>
<dbReference type="InterPro" id="IPR007159">
    <property type="entry name" value="SpoVT-AbrB_dom"/>
</dbReference>
<evidence type="ECO:0000313" key="2">
    <source>
        <dbReference type="EMBL" id="AJB42129.1"/>
    </source>
</evidence>
<dbReference type="AlphaFoldDB" id="A0A3G1A5L3"/>
<dbReference type="InterPro" id="IPR052975">
    <property type="entry name" value="Repressor-like_regulatory"/>
</dbReference>
<evidence type="ECO:0000259" key="1">
    <source>
        <dbReference type="PROSITE" id="PS51740"/>
    </source>
</evidence>
<dbReference type="PANTHER" id="PTHR34860:SF7">
    <property type="entry name" value="TRANSCRIPTION REGULATOR, SPOVT_ABRB FAMILY"/>
    <property type="match status" value="1"/>
</dbReference>
<dbReference type="InterPro" id="IPR037914">
    <property type="entry name" value="SpoVT-AbrB_sf"/>
</dbReference>
<dbReference type="STRING" id="697581.TCARB_1081"/>
<dbReference type="PROSITE" id="PS51740">
    <property type="entry name" value="SPOVT_ABRB"/>
    <property type="match status" value="1"/>
</dbReference>
<reference evidence="3" key="1">
    <citation type="book" date="2010" name="EXTREMOPHILES" publisher="0:0-0">
        <title>Complete genome sequences of ten hyperthermophilic archaea reveal their metabolic capabilities and possible ecological roles.</title>
        <editorList>
            <person name="?"/>
        </editorList>
        <authorList>
            <person name="Ravin N.V."/>
            <person name="Mardanov A.V."/>
            <person name="Bonch-Osmolovskaya E.A."/>
            <person name="Skryabin K.G."/>
        </authorList>
    </citation>
    <scope>NUCLEOTIDE SEQUENCE [LARGE SCALE GENOMIC DNA]</scope>
    <source>
        <strain evidence="3">1505</strain>
    </source>
</reference>
<name>A0A3G1A5L3_9CREN</name>
<dbReference type="EMBL" id="CP007493">
    <property type="protein sequence ID" value="AJB42129.1"/>
    <property type="molecule type" value="Genomic_DNA"/>
</dbReference>
<dbReference type="NCBIfam" id="TIGR01439">
    <property type="entry name" value="lp_hng_hel_AbrB"/>
    <property type="match status" value="1"/>
</dbReference>
<dbReference type="Pfam" id="PF04014">
    <property type="entry name" value="MazE_antitoxin"/>
    <property type="match status" value="1"/>
</dbReference>
<dbReference type="Gene3D" id="2.10.260.10">
    <property type="match status" value="1"/>
</dbReference>
<dbReference type="RefSeq" id="WP_148681910.1">
    <property type="nucleotide sequence ID" value="NZ_CP007493.1"/>
</dbReference>
<evidence type="ECO:0000313" key="3">
    <source>
        <dbReference type="Proteomes" id="UP000266720"/>
    </source>
</evidence>
<protein>
    <recommendedName>
        <fullName evidence="1">SpoVT-AbrB domain-containing protein</fullName>
    </recommendedName>
</protein>
<accession>A0A3G1A5L3</accession>
<dbReference type="PANTHER" id="PTHR34860">
    <property type="entry name" value="REPRESSOR-LIKE PROTEIN SSO7C3"/>
    <property type="match status" value="1"/>
</dbReference>